<keyword evidence="2" id="KW-1185">Reference proteome</keyword>
<organism evidence="1 2">
    <name type="scientific">Cytospora mali</name>
    <name type="common">Apple Valsa canker fungus</name>
    <name type="synonym">Valsa mali</name>
    <dbReference type="NCBI Taxonomy" id="578113"/>
    <lineage>
        <taxon>Eukaryota</taxon>
        <taxon>Fungi</taxon>
        <taxon>Dikarya</taxon>
        <taxon>Ascomycota</taxon>
        <taxon>Pezizomycotina</taxon>
        <taxon>Sordariomycetes</taxon>
        <taxon>Sordariomycetidae</taxon>
        <taxon>Diaporthales</taxon>
        <taxon>Cytosporaceae</taxon>
        <taxon>Cytospora</taxon>
    </lineage>
</organism>
<evidence type="ECO:0000313" key="1">
    <source>
        <dbReference type="EMBL" id="KUI62842.1"/>
    </source>
</evidence>
<dbReference type="EMBL" id="KN714836">
    <property type="protein sequence ID" value="KUI62842.1"/>
    <property type="molecule type" value="Genomic_DNA"/>
</dbReference>
<reference evidence="2" key="1">
    <citation type="submission" date="2014-12" db="EMBL/GenBank/DDBJ databases">
        <title>Genome Sequence of Valsa Canker Pathogens Uncovers a Specific Adaption of Colonization on Woody Bark.</title>
        <authorList>
            <person name="Yin Z."/>
            <person name="Liu H."/>
            <person name="Gao X."/>
            <person name="Li Z."/>
            <person name="Song N."/>
            <person name="Ke X."/>
            <person name="Dai Q."/>
            <person name="Wu Y."/>
            <person name="Sun Y."/>
            <person name="Xu J.-R."/>
            <person name="Kang Z.K."/>
            <person name="Wang L."/>
            <person name="Huang L."/>
        </authorList>
    </citation>
    <scope>NUCLEOTIDE SEQUENCE [LARGE SCALE GENOMIC DNA]</scope>
    <source>
        <strain evidence="2">SXYL134</strain>
    </source>
</reference>
<proteinExistence type="predicted"/>
<name>A0A194VFQ5_CYTMA</name>
<dbReference type="AlphaFoldDB" id="A0A194VFQ5"/>
<sequence>MGRFWSKHLLYGETHKSASPMWARDPTYVPIFEEPLVANSPMWRSSLRLTNVPVFVDEDEPDSQPMWHRNPSHVPVCPCCTDGTRSDPLSRSLPPACCQVSSSSTNPPVEAARADIETNSVEAAKPTSPLMPSNIRLRHSVGSIGLRFKKSVQGLRHKASGLQR</sequence>
<gene>
    <name evidence="1" type="ORF">VP1G_11464</name>
</gene>
<evidence type="ECO:0000313" key="2">
    <source>
        <dbReference type="Proteomes" id="UP000078576"/>
    </source>
</evidence>
<accession>A0A194VFQ5</accession>
<dbReference type="OrthoDB" id="5231745at2759"/>
<dbReference type="Proteomes" id="UP000078576">
    <property type="component" value="Unassembled WGS sequence"/>
</dbReference>
<protein>
    <submittedName>
        <fullName evidence="1">Uncharacterized protein</fullName>
    </submittedName>
</protein>